<sequence>MLKHSRNVVVLEGQLQKSINCGASASGRQVVLRFGIHRRTAMQMSVGMVVGCCCIRCRYIPYLDQATLDALPASSA</sequence>
<organism evidence="1 2">
    <name type="scientific">Rubroshorea leprosula</name>
    <dbReference type="NCBI Taxonomy" id="152421"/>
    <lineage>
        <taxon>Eukaryota</taxon>
        <taxon>Viridiplantae</taxon>
        <taxon>Streptophyta</taxon>
        <taxon>Embryophyta</taxon>
        <taxon>Tracheophyta</taxon>
        <taxon>Spermatophyta</taxon>
        <taxon>Magnoliopsida</taxon>
        <taxon>eudicotyledons</taxon>
        <taxon>Gunneridae</taxon>
        <taxon>Pentapetalae</taxon>
        <taxon>rosids</taxon>
        <taxon>malvids</taxon>
        <taxon>Malvales</taxon>
        <taxon>Dipterocarpaceae</taxon>
        <taxon>Rubroshorea</taxon>
    </lineage>
</organism>
<proteinExistence type="predicted"/>
<dbReference type="EMBL" id="BPVZ01000001">
    <property type="protein sequence ID" value="GKU86865.1"/>
    <property type="molecule type" value="Genomic_DNA"/>
</dbReference>
<evidence type="ECO:0000313" key="2">
    <source>
        <dbReference type="Proteomes" id="UP001054252"/>
    </source>
</evidence>
<gene>
    <name evidence="1" type="ORF">SLEP1_g1336</name>
</gene>
<dbReference type="Proteomes" id="UP001054252">
    <property type="component" value="Unassembled WGS sequence"/>
</dbReference>
<reference evidence="1 2" key="1">
    <citation type="journal article" date="2021" name="Commun. Biol.">
        <title>The genome of Shorea leprosula (Dipterocarpaceae) highlights the ecological relevance of drought in aseasonal tropical rainforests.</title>
        <authorList>
            <person name="Ng K.K.S."/>
            <person name="Kobayashi M.J."/>
            <person name="Fawcett J.A."/>
            <person name="Hatakeyama M."/>
            <person name="Paape T."/>
            <person name="Ng C.H."/>
            <person name="Ang C.C."/>
            <person name="Tnah L.H."/>
            <person name="Lee C.T."/>
            <person name="Nishiyama T."/>
            <person name="Sese J."/>
            <person name="O'Brien M.J."/>
            <person name="Copetti D."/>
            <person name="Mohd Noor M.I."/>
            <person name="Ong R.C."/>
            <person name="Putra M."/>
            <person name="Sireger I.Z."/>
            <person name="Indrioko S."/>
            <person name="Kosugi Y."/>
            <person name="Izuno A."/>
            <person name="Isagi Y."/>
            <person name="Lee S.L."/>
            <person name="Shimizu K.K."/>
        </authorList>
    </citation>
    <scope>NUCLEOTIDE SEQUENCE [LARGE SCALE GENOMIC DNA]</scope>
    <source>
        <strain evidence="1">214</strain>
    </source>
</reference>
<dbReference type="AlphaFoldDB" id="A0AAV5HJ93"/>
<keyword evidence="2" id="KW-1185">Reference proteome</keyword>
<accession>A0AAV5HJ93</accession>
<comment type="caution">
    <text evidence="1">The sequence shown here is derived from an EMBL/GenBank/DDBJ whole genome shotgun (WGS) entry which is preliminary data.</text>
</comment>
<evidence type="ECO:0000313" key="1">
    <source>
        <dbReference type="EMBL" id="GKU86865.1"/>
    </source>
</evidence>
<protein>
    <submittedName>
        <fullName evidence="1">Uncharacterized protein</fullName>
    </submittedName>
</protein>
<name>A0AAV5HJ93_9ROSI</name>